<proteinExistence type="predicted"/>
<feature type="domain" description="HTH tetR-type" evidence="3">
    <location>
        <begin position="10"/>
        <end position="70"/>
    </location>
</feature>
<dbReference type="InterPro" id="IPR036271">
    <property type="entry name" value="Tet_transcr_reg_TetR-rel_C_sf"/>
</dbReference>
<dbReference type="PROSITE" id="PS50977">
    <property type="entry name" value="HTH_TETR_2"/>
    <property type="match status" value="1"/>
</dbReference>
<dbReference type="InterPro" id="IPR009057">
    <property type="entry name" value="Homeodomain-like_sf"/>
</dbReference>
<keyword evidence="1 2" id="KW-0238">DNA-binding</keyword>
<comment type="caution">
    <text evidence="4">The sequence shown here is derived from an EMBL/GenBank/DDBJ whole genome shotgun (WGS) entry which is preliminary data.</text>
</comment>
<dbReference type="Pfam" id="PF00440">
    <property type="entry name" value="TetR_N"/>
    <property type="match status" value="1"/>
</dbReference>
<dbReference type="SUPFAM" id="SSF46689">
    <property type="entry name" value="Homeodomain-like"/>
    <property type="match status" value="1"/>
</dbReference>
<dbReference type="SUPFAM" id="SSF48498">
    <property type="entry name" value="Tetracyclin repressor-like, C-terminal domain"/>
    <property type="match status" value="1"/>
</dbReference>
<keyword evidence="5" id="KW-1185">Reference proteome</keyword>
<dbReference type="EMBL" id="BAAANN010000008">
    <property type="protein sequence ID" value="GAA1953821.1"/>
    <property type="molecule type" value="Genomic_DNA"/>
</dbReference>
<dbReference type="InterPro" id="IPR039536">
    <property type="entry name" value="TetR_C_Proteobacteria"/>
</dbReference>
<dbReference type="Gene3D" id="1.10.357.10">
    <property type="entry name" value="Tetracycline Repressor, domain 2"/>
    <property type="match status" value="1"/>
</dbReference>
<reference evidence="4 5" key="1">
    <citation type="journal article" date="2019" name="Int. J. Syst. Evol. Microbiol.">
        <title>The Global Catalogue of Microorganisms (GCM) 10K type strain sequencing project: providing services to taxonomists for standard genome sequencing and annotation.</title>
        <authorList>
            <consortium name="The Broad Institute Genomics Platform"/>
            <consortium name="The Broad Institute Genome Sequencing Center for Infectious Disease"/>
            <person name="Wu L."/>
            <person name="Ma J."/>
        </authorList>
    </citation>
    <scope>NUCLEOTIDE SEQUENCE [LARGE SCALE GENOMIC DNA]</scope>
    <source>
        <strain evidence="4 5">JCM 14545</strain>
    </source>
</reference>
<accession>A0ABN2QJY6</accession>
<evidence type="ECO:0000313" key="4">
    <source>
        <dbReference type="EMBL" id="GAA1953821.1"/>
    </source>
</evidence>
<gene>
    <name evidence="4" type="ORF">GCM10009754_23910</name>
</gene>
<dbReference type="PANTHER" id="PTHR30055">
    <property type="entry name" value="HTH-TYPE TRANSCRIPTIONAL REGULATOR RUTR"/>
    <property type="match status" value="1"/>
</dbReference>
<evidence type="ECO:0000256" key="2">
    <source>
        <dbReference type="PROSITE-ProRule" id="PRU00335"/>
    </source>
</evidence>
<dbReference type="Gene3D" id="1.10.10.60">
    <property type="entry name" value="Homeodomain-like"/>
    <property type="match status" value="1"/>
</dbReference>
<organism evidence="4 5">
    <name type="scientific">Amycolatopsis minnesotensis</name>
    <dbReference type="NCBI Taxonomy" id="337894"/>
    <lineage>
        <taxon>Bacteria</taxon>
        <taxon>Bacillati</taxon>
        <taxon>Actinomycetota</taxon>
        <taxon>Actinomycetes</taxon>
        <taxon>Pseudonocardiales</taxon>
        <taxon>Pseudonocardiaceae</taxon>
        <taxon>Amycolatopsis</taxon>
    </lineage>
</organism>
<dbReference type="InterPro" id="IPR050109">
    <property type="entry name" value="HTH-type_TetR-like_transc_reg"/>
</dbReference>
<evidence type="ECO:0000259" key="3">
    <source>
        <dbReference type="PROSITE" id="PS50977"/>
    </source>
</evidence>
<name>A0ABN2QJY6_9PSEU</name>
<dbReference type="RefSeq" id="WP_344416776.1">
    <property type="nucleotide sequence ID" value="NZ_BAAANN010000008.1"/>
</dbReference>
<dbReference type="PRINTS" id="PR00455">
    <property type="entry name" value="HTHTETR"/>
</dbReference>
<evidence type="ECO:0000256" key="1">
    <source>
        <dbReference type="ARBA" id="ARBA00023125"/>
    </source>
</evidence>
<evidence type="ECO:0000313" key="5">
    <source>
        <dbReference type="Proteomes" id="UP001501116"/>
    </source>
</evidence>
<protein>
    <submittedName>
        <fullName evidence="4">TetR/AcrR family transcriptional regulator</fullName>
    </submittedName>
</protein>
<sequence length="208" mass="22376">MTETRPRGRIDKRHAILDAAFTVFAREGYAQAGVDVIAAEAGVAKATVYNHFRDKENLLRESITASADEAFATNMAAVERLTDSGGDLRALLEEVGHQLATCYCDAKSWALNRLLAAELAQFPELLDIVDGRAATRVAEALADRLARLMLAGRLRSADPRTAADQFAALLTGPLAKRARLGTKPVPEAELREVVANAVDTFLRAFGAG</sequence>
<dbReference type="InterPro" id="IPR001647">
    <property type="entry name" value="HTH_TetR"/>
</dbReference>
<dbReference type="Pfam" id="PF14246">
    <property type="entry name" value="TetR_C_7"/>
    <property type="match status" value="1"/>
</dbReference>
<feature type="DNA-binding region" description="H-T-H motif" evidence="2">
    <location>
        <begin position="33"/>
        <end position="52"/>
    </location>
</feature>
<dbReference type="PANTHER" id="PTHR30055:SF146">
    <property type="entry name" value="HTH-TYPE TRANSCRIPTIONAL DUAL REGULATOR CECR"/>
    <property type="match status" value="1"/>
</dbReference>
<dbReference type="Proteomes" id="UP001501116">
    <property type="component" value="Unassembled WGS sequence"/>
</dbReference>